<dbReference type="InterPro" id="IPR003594">
    <property type="entry name" value="HATPase_dom"/>
</dbReference>
<evidence type="ECO:0000256" key="6">
    <source>
        <dbReference type="ARBA" id="ARBA00022692"/>
    </source>
</evidence>
<dbReference type="InterPro" id="IPR004358">
    <property type="entry name" value="Sig_transdc_His_kin-like_C"/>
</dbReference>
<evidence type="ECO:0000256" key="8">
    <source>
        <dbReference type="ARBA" id="ARBA00022989"/>
    </source>
</evidence>
<dbReference type="Proteomes" id="UP001320513">
    <property type="component" value="Unassembled WGS sequence"/>
</dbReference>
<evidence type="ECO:0000256" key="1">
    <source>
        <dbReference type="ARBA" id="ARBA00000085"/>
    </source>
</evidence>
<dbReference type="RefSeq" id="WP_243247896.1">
    <property type="nucleotide sequence ID" value="NZ_LOHG01000014.1"/>
</dbReference>
<reference evidence="14 15" key="1">
    <citation type="submission" date="2015-12" db="EMBL/GenBank/DDBJ databases">
        <title>Phylogenomics in the description of a new species in the Pseudomonas syringae group.</title>
        <authorList>
            <person name="Busquets A."/>
            <person name="Gomila M."/>
            <person name="Beiki F."/>
            <person name="Rahimian H."/>
            <person name="Mulet M."/>
            <person name="Sanchez D."/>
            <person name="Garcia-Valdes E."/>
            <person name="Lalucat J."/>
        </authorList>
    </citation>
    <scope>NUCLEOTIDE SEQUENCE [LARGE SCALE GENOMIC DNA]</scope>
    <source>
        <strain evidence="14 15">S25</strain>
    </source>
</reference>
<keyword evidence="6 11" id="KW-0812">Transmembrane</keyword>
<dbReference type="PROSITE" id="PS50885">
    <property type="entry name" value="HAMP"/>
    <property type="match status" value="1"/>
</dbReference>
<comment type="caution">
    <text evidence="14">The sequence shown here is derived from an EMBL/GenBank/DDBJ whole genome shotgun (WGS) entry which is preliminary data.</text>
</comment>
<dbReference type="PANTHER" id="PTHR45436:SF8">
    <property type="entry name" value="HISTIDINE KINASE"/>
    <property type="match status" value="1"/>
</dbReference>
<keyword evidence="8 11" id="KW-1133">Transmembrane helix</keyword>
<evidence type="ECO:0000256" key="3">
    <source>
        <dbReference type="ARBA" id="ARBA00012438"/>
    </source>
</evidence>
<comment type="subcellular location">
    <subcellularLocation>
        <location evidence="2">Membrane</location>
    </subcellularLocation>
</comment>
<keyword evidence="10 11" id="KW-0472">Membrane</keyword>
<evidence type="ECO:0000256" key="11">
    <source>
        <dbReference type="SAM" id="Phobius"/>
    </source>
</evidence>
<dbReference type="Gene3D" id="3.30.565.10">
    <property type="entry name" value="Histidine kinase-like ATPase, C-terminal domain"/>
    <property type="match status" value="1"/>
</dbReference>
<dbReference type="CDD" id="cd00082">
    <property type="entry name" value="HisKA"/>
    <property type="match status" value="1"/>
</dbReference>
<feature type="domain" description="HAMP" evidence="13">
    <location>
        <begin position="193"/>
        <end position="241"/>
    </location>
</feature>
<dbReference type="EMBL" id="LOHG01000014">
    <property type="protein sequence ID" value="MCI8211800.1"/>
    <property type="molecule type" value="Genomic_DNA"/>
</dbReference>
<dbReference type="PROSITE" id="PS50109">
    <property type="entry name" value="HIS_KIN"/>
    <property type="match status" value="1"/>
</dbReference>
<dbReference type="Pfam" id="PF02518">
    <property type="entry name" value="HATPase_c"/>
    <property type="match status" value="1"/>
</dbReference>
<dbReference type="InterPro" id="IPR005467">
    <property type="entry name" value="His_kinase_dom"/>
</dbReference>
<evidence type="ECO:0000256" key="4">
    <source>
        <dbReference type="ARBA" id="ARBA00022553"/>
    </source>
</evidence>
<dbReference type="PANTHER" id="PTHR45436">
    <property type="entry name" value="SENSOR HISTIDINE KINASE YKOH"/>
    <property type="match status" value="1"/>
</dbReference>
<dbReference type="SMART" id="SM00387">
    <property type="entry name" value="HATPase_c"/>
    <property type="match status" value="1"/>
</dbReference>
<proteinExistence type="predicted"/>
<dbReference type="PRINTS" id="PR00344">
    <property type="entry name" value="BCTRLSENSOR"/>
</dbReference>
<protein>
    <recommendedName>
        <fullName evidence="3">histidine kinase</fullName>
        <ecNumber evidence="3">2.7.13.3</ecNumber>
    </recommendedName>
</protein>
<feature type="transmembrane region" description="Helical" evidence="11">
    <location>
        <begin position="163"/>
        <end position="186"/>
    </location>
</feature>
<dbReference type="CDD" id="cd00075">
    <property type="entry name" value="HATPase"/>
    <property type="match status" value="1"/>
</dbReference>
<keyword evidence="4" id="KW-0597">Phosphoprotein</keyword>
<keyword evidence="9" id="KW-0902">Two-component regulatory system</keyword>
<evidence type="ECO:0000256" key="10">
    <source>
        <dbReference type="ARBA" id="ARBA00023136"/>
    </source>
</evidence>
<name>A0ABS9ZMK5_9PSED</name>
<dbReference type="Pfam" id="PF00512">
    <property type="entry name" value="HisKA"/>
    <property type="match status" value="1"/>
</dbReference>
<dbReference type="InterPro" id="IPR036890">
    <property type="entry name" value="HATPase_C_sf"/>
</dbReference>
<dbReference type="InterPro" id="IPR050428">
    <property type="entry name" value="TCS_sensor_his_kinase"/>
</dbReference>
<dbReference type="InterPro" id="IPR036097">
    <property type="entry name" value="HisK_dim/P_sf"/>
</dbReference>
<evidence type="ECO:0000256" key="2">
    <source>
        <dbReference type="ARBA" id="ARBA00004370"/>
    </source>
</evidence>
<organism evidence="14 15">
    <name type="scientific">Pseudomonas maioricensis</name>
    <dbReference type="NCBI Taxonomy" id="1766623"/>
    <lineage>
        <taxon>Bacteria</taxon>
        <taxon>Pseudomonadati</taxon>
        <taxon>Pseudomonadota</taxon>
        <taxon>Gammaproteobacteria</taxon>
        <taxon>Pseudomonadales</taxon>
        <taxon>Pseudomonadaceae</taxon>
        <taxon>Pseudomonas</taxon>
    </lineage>
</organism>
<dbReference type="SMART" id="SM00388">
    <property type="entry name" value="HisKA"/>
    <property type="match status" value="1"/>
</dbReference>
<gene>
    <name evidence="14" type="ORF">AUC61_19895</name>
</gene>
<sequence length="463" mass="52136">MVNTDNLKLLLNTSNFRQATTIAFICLLVALASIILCNHLLEIVMRSHVREMILADVRSQQLNGRLQKTEQVLAALAYRDPFETRKDRHALLFDSNDNVVFGDASLLLQRHCKELCNNNWRHTQVIDAHGNESEILGLLVPLADGGHYFSAYDLHPMLERTRIIPLLTGAGLLLILLFILLTSLPFSMRNMYRINRIRHALALYAKGDHSVTVPHDEYGDEFDQLGSDVNLCLQRINRLMDEVRNVTSHIAHELRTPLTRLQSRLQNATEGVDGDIRAELLQAVKESERIQNLFRAVMRVGEVETGRCAHDFENIQAHELLIDVRDYYLPLAEELGCPLLIDTDSRCWLYGDRALLFQAMANLVDNALKYAPRGLPITLFASHHQDWSHLGVADCGPGIPAQMNDKAMERFQRLDTSGNVPGNGLGLTLSKAICDLHGGSLKLLDNNPGLRATIKIKARQELR</sequence>
<dbReference type="SUPFAM" id="SSF47384">
    <property type="entry name" value="Homodimeric domain of signal transducing histidine kinase"/>
    <property type="match status" value="1"/>
</dbReference>
<evidence type="ECO:0000256" key="5">
    <source>
        <dbReference type="ARBA" id="ARBA00022679"/>
    </source>
</evidence>
<evidence type="ECO:0000313" key="15">
    <source>
        <dbReference type="Proteomes" id="UP001320513"/>
    </source>
</evidence>
<dbReference type="InterPro" id="IPR003661">
    <property type="entry name" value="HisK_dim/P_dom"/>
</dbReference>
<dbReference type="SUPFAM" id="SSF55874">
    <property type="entry name" value="ATPase domain of HSP90 chaperone/DNA topoisomerase II/histidine kinase"/>
    <property type="match status" value="1"/>
</dbReference>
<dbReference type="Gene3D" id="1.10.287.130">
    <property type="match status" value="1"/>
</dbReference>
<feature type="domain" description="Histidine kinase" evidence="12">
    <location>
        <begin position="249"/>
        <end position="460"/>
    </location>
</feature>
<evidence type="ECO:0000256" key="9">
    <source>
        <dbReference type="ARBA" id="ARBA00023012"/>
    </source>
</evidence>
<evidence type="ECO:0000313" key="14">
    <source>
        <dbReference type="EMBL" id="MCI8211800.1"/>
    </source>
</evidence>
<dbReference type="InterPro" id="IPR003660">
    <property type="entry name" value="HAMP_dom"/>
</dbReference>
<evidence type="ECO:0000256" key="7">
    <source>
        <dbReference type="ARBA" id="ARBA00022777"/>
    </source>
</evidence>
<feature type="transmembrane region" description="Helical" evidence="11">
    <location>
        <begin position="20"/>
        <end position="41"/>
    </location>
</feature>
<evidence type="ECO:0000259" key="13">
    <source>
        <dbReference type="PROSITE" id="PS50885"/>
    </source>
</evidence>
<dbReference type="EC" id="2.7.13.3" evidence="3"/>
<keyword evidence="15" id="KW-1185">Reference proteome</keyword>
<keyword evidence="5" id="KW-0808">Transferase</keyword>
<evidence type="ECO:0000259" key="12">
    <source>
        <dbReference type="PROSITE" id="PS50109"/>
    </source>
</evidence>
<keyword evidence="7" id="KW-0418">Kinase</keyword>
<comment type="catalytic activity">
    <reaction evidence="1">
        <text>ATP + protein L-histidine = ADP + protein N-phospho-L-histidine.</text>
        <dbReference type="EC" id="2.7.13.3"/>
    </reaction>
</comment>
<accession>A0ABS9ZMK5</accession>